<comment type="caution">
    <text evidence="8">The sequence shown here is derived from an EMBL/GenBank/DDBJ whole genome shotgun (WGS) entry which is preliminary data.</text>
</comment>
<dbReference type="InterPro" id="IPR015942">
    <property type="entry name" value="Asp/Glu/hydantoin_racemase"/>
</dbReference>
<evidence type="ECO:0000256" key="3">
    <source>
        <dbReference type="ARBA" id="ARBA00022960"/>
    </source>
</evidence>
<dbReference type="InterPro" id="IPR018187">
    <property type="entry name" value="Asp/Glu_racemase_AS_1"/>
</dbReference>
<protein>
    <recommendedName>
        <fullName evidence="2 7">Glutamate racemase</fullName>
        <ecNumber evidence="2 7">5.1.1.3</ecNumber>
    </recommendedName>
</protein>
<dbReference type="InterPro" id="IPR004391">
    <property type="entry name" value="Glu_race"/>
</dbReference>
<dbReference type="GO" id="GO:0008360">
    <property type="term" value="P:regulation of cell shape"/>
    <property type="evidence" value="ECO:0007669"/>
    <property type="project" value="UniProtKB-KW"/>
</dbReference>
<reference evidence="8 9" key="1">
    <citation type="submission" date="2019-02" db="EMBL/GenBank/DDBJ databases">
        <title>Siculibacillus lacustris gen. nov., sp. nov., a new rosette-forming bacterium isolated from a freshwater crater lake (Lake St. Ana, Romania).</title>
        <authorList>
            <person name="Felfoldi T."/>
            <person name="Marton Z."/>
            <person name="Szabo A."/>
            <person name="Mentes A."/>
            <person name="Boka K."/>
            <person name="Marialigeti K."/>
            <person name="Mathe I."/>
            <person name="Koncz M."/>
            <person name="Schumann P."/>
            <person name="Toth E."/>
        </authorList>
    </citation>
    <scope>NUCLEOTIDE SEQUENCE [LARGE SCALE GENOMIC DNA]</scope>
    <source>
        <strain evidence="8 9">SA-279</strain>
    </source>
</reference>
<dbReference type="GO" id="GO:0009252">
    <property type="term" value="P:peptidoglycan biosynthetic process"/>
    <property type="evidence" value="ECO:0007669"/>
    <property type="project" value="UniProtKB-UniRule"/>
</dbReference>
<dbReference type="SUPFAM" id="SSF53681">
    <property type="entry name" value="Aspartate/glutamate racemase"/>
    <property type="match status" value="2"/>
</dbReference>
<evidence type="ECO:0000313" key="9">
    <source>
        <dbReference type="Proteomes" id="UP000292781"/>
    </source>
</evidence>
<dbReference type="PANTHER" id="PTHR21198:SF2">
    <property type="entry name" value="GLUTAMATE RACEMASE"/>
    <property type="match status" value="1"/>
</dbReference>
<dbReference type="InterPro" id="IPR001920">
    <property type="entry name" value="Asp/Glu_race"/>
</dbReference>
<evidence type="ECO:0000256" key="2">
    <source>
        <dbReference type="ARBA" id="ARBA00013090"/>
    </source>
</evidence>
<dbReference type="UniPathway" id="UPA00219"/>
<dbReference type="Proteomes" id="UP000292781">
    <property type="component" value="Unassembled WGS sequence"/>
</dbReference>
<dbReference type="PANTHER" id="PTHR21198">
    <property type="entry name" value="GLUTAMATE RACEMASE"/>
    <property type="match status" value="1"/>
</dbReference>
<feature type="binding site" evidence="7">
    <location>
        <begin position="198"/>
        <end position="199"/>
    </location>
    <ligand>
        <name>substrate</name>
    </ligand>
</feature>
<comment type="catalytic activity">
    <reaction evidence="1 7">
        <text>L-glutamate = D-glutamate</text>
        <dbReference type="Rhea" id="RHEA:12813"/>
        <dbReference type="ChEBI" id="CHEBI:29985"/>
        <dbReference type="ChEBI" id="CHEBI:29986"/>
        <dbReference type="EC" id="5.1.1.3"/>
    </reaction>
</comment>
<keyword evidence="9" id="KW-1185">Reference proteome</keyword>
<gene>
    <name evidence="7" type="primary">murI</name>
    <name evidence="8" type="ORF">EYW49_09620</name>
</gene>
<dbReference type="PROSITE" id="PS00924">
    <property type="entry name" value="ASP_GLU_RACEMASE_2"/>
    <property type="match status" value="1"/>
</dbReference>
<evidence type="ECO:0000313" key="8">
    <source>
        <dbReference type="EMBL" id="TBW38199.1"/>
    </source>
</evidence>
<organism evidence="8 9">
    <name type="scientific">Siculibacillus lacustris</name>
    <dbReference type="NCBI Taxonomy" id="1549641"/>
    <lineage>
        <taxon>Bacteria</taxon>
        <taxon>Pseudomonadati</taxon>
        <taxon>Pseudomonadota</taxon>
        <taxon>Alphaproteobacteria</taxon>
        <taxon>Hyphomicrobiales</taxon>
        <taxon>Ancalomicrobiaceae</taxon>
        <taxon>Siculibacillus</taxon>
    </lineage>
</organism>
<feature type="active site" description="Proton donor/acceptor" evidence="7">
    <location>
        <position position="197"/>
    </location>
</feature>
<dbReference type="HAMAP" id="MF_00258">
    <property type="entry name" value="Glu_racemase"/>
    <property type="match status" value="1"/>
</dbReference>
<proteinExistence type="inferred from homology"/>
<feature type="binding site" evidence="7">
    <location>
        <begin position="84"/>
        <end position="85"/>
    </location>
    <ligand>
        <name>substrate</name>
    </ligand>
</feature>
<evidence type="ECO:0000256" key="4">
    <source>
        <dbReference type="ARBA" id="ARBA00022984"/>
    </source>
</evidence>
<comment type="function">
    <text evidence="7">Provides the (R)-glutamate required for cell wall biosynthesis.</text>
</comment>
<sequence>MTQSLPSATPVPPRLVVFDSGIGGLSVAREIRAARPDAEIVYVADDAGFPYGERAPAELAARIVDLAGRLIADHRPDLFVIACNTASTLVLPPLRRAYDVAFVGTVPAIKPAAASTRSGLISILATPGTVRRDYTRALIDTYASHLEVTLVGSTRLAALAEAELAGEPVDAATVAAEIDPCFRARDGRRTDRVVLACTHYPFLIEHFRRTAPWPVEWIDPAPAIARRVTSLIGPAVSGAAAGGGRALFTSGRSPGAALAAVLATLGLICAPG</sequence>
<dbReference type="GO" id="GO:0008881">
    <property type="term" value="F:glutamate racemase activity"/>
    <property type="evidence" value="ECO:0007669"/>
    <property type="project" value="UniProtKB-UniRule"/>
</dbReference>
<evidence type="ECO:0000256" key="7">
    <source>
        <dbReference type="HAMAP-Rule" id="MF_00258"/>
    </source>
</evidence>
<name>A0A4Q9VQS7_9HYPH</name>
<dbReference type="PROSITE" id="PS00923">
    <property type="entry name" value="ASP_GLU_RACEMASE_1"/>
    <property type="match status" value="1"/>
</dbReference>
<feature type="binding site" evidence="7">
    <location>
        <begin position="51"/>
        <end position="52"/>
    </location>
    <ligand>
        <name>substrate</name>
    </ligand>
</feature>
<dbReference type="OrthoDB" id="9801055at2"/>
<dbReference type="NCBIfam" id="TIGR00067">
    <property type="entry name" value="glut_race"/>
    <property type="match status" value="1"/>
</dbReference>
<feature type="binding site" evidence="7">
    <location>
        <begin position="19"/>
        <end position="20"/>
    </location>
    <ligand>
        <name>substrate</name>
    </ligand>
</feature>
<keyword evidence="4 7" id="KW-0573">Peptidoglycan synthesis</keyword>
<dbReference type="EC" id="5.1.1.3" evidence="2 7"/>
<feature type="active site" description="Proton donor/acceptor" evidence="7">
    <location>
        <position position="83"/>
    </location>
</feature>
<dbReference type="InterPro" id="IPR033134">
    <property type="entry name" value="Asp/Glu_racemase_AS_2"/>
</dbReference>
<keyword evidence="6 7" id="KW-0961">Cell wall biogenesis/degradation</keyword>
<evidence type="ECO:0000256" key="1">
    <source>
        <dbReference type="ARBA" id="ARBA00001602"/>
    </source>
</evidence>
<accession>A0A4Q9VQS7</accession>
<dbReference type="Gene3D" id="3.40.50.1860">
    <property type="match status" value="2"/>
</dbReference>
<dbReference type="Pfam" id="PF01177">
    <property type="entry name" value="Asp_Glu_race"/>
    <property type="match status" value="1"/>
</dbReference>
<dbReference type="EMBL" id="SJFN01000012">
    <property type="protein sequence ID" value="TBW38199.1"/>
    <property type="molecule type" value="Genomic_DNA"/>
</dbReference>
<keyword evidence="3 7" id="KW-0133">Cell shape</keyword>
<comment type="similarity">
    <text evidence="7">Belongs to the aspartate/glutamate racemases family.</text>
</comment>
<dbReference type="AlphaFoldDB" id="A0A4Q9VQS7"/>
<comment type="pathway">
    <text evidence="7">Cell wall biogenesis; peptidoglycan biosynthesis.</text>
</comment>
<evidence type="ECO:0000256" key="6">
    <source>
        <dbReference type="ARBA" id="ARBA00023316"/>
    </source>
</evidence>
<keyword evidence="5 7" id="KW-0413">Isomerase</keyword>
<evidence type="ECO:0000256" key="5">
    <source>
        <dbReference type="ARBA" id="ARBA00023235"/>
    </source>
</evidence>
<dbReference type="RefSeq" id="WP_131308878.1">
    <property type="nucleotide sequence ID" value="NZ_SJFN01000012.1"/>
</dbReference>
<dbReference type="GO" id="GO:0071555">
    <property type="term" value="P:cell wall organization"/>
    <property type="evidence" value="ECO:0007669"/>
    <property type="project" value="UniProtKB-KW"/>
</dbReference>